<reference evidence="1" key="1">
    <citation type="journal article" date="2015" name="Nature">
        <title>Complex archaea that bridge the gap between prokaryotes and eukaryotes.</title>
        <authorList>
            <person name="Spang A."/>
            <person name="Saw J.H."/>
            <person name="Jorgensen S.L."/>
            <person name="Zaremba-Niedzwiedzka K."/>
            <person name="Martijn J."/>
            <person name="Lind A.E."/>
            <person name="van Eijk R."/>
            <person name="Schleper C."/>
            <person name="Guy L."/>
            <person name="Ettema T.J."/>
        </authorList>
    </citation>
    <scope>NUCLEOTIDE SEQUENCE</scope>
</reference>
<dbReference type="EMBL" id="LAZR01000337">
    <property type="protein sequence ID" value="KKN73808.1"/>
    <property type="molecule type" value="Genomic_DNA"/>
</dbReference>
<evidence type="ECO:0000313" key="1">
    <source>
        <dbReference type="EMBL" id="KKN73808.1"/>
    </source>
</evidence>
<dbReference type="AlphaFoldDB" id="A0A0F9W718"/>
<organism evidence="1">
    <name type="scientific">marine sediment metagenome</name>
    <dbReference type="NCBI Taxonomy" id="412755"/>
    <lineage>
        <taxon>unclassified sequences</taxon>
        <taxon>metagenomes</taxon>
        <taxon>ecological metagenomes</taxon>
    </lineage>
</organism>
<protein>
    <submittedName>
        <fullName evidence="1">Uncharacterized protein</fullName>
    </submittedName>
</protein>
<sequence length="108" mass="11981">MNPSGSSGGGCVVATAGTMATTTHARPTLFYEDFVRDPTPVPFGAVSAVARILPRRCPCQLPEPVEEGERDEDCGGRGWLYPDPPDFRYEFEWGTFCKYMWRAMGILE</sequence>
<accession>A0A0F9W718</accession>
<comment type="caution">
    <text evidence="1">The sequence shown here is derived from an EMBL/GenBank/DDBJ whole genome shotgun (WGS) entry which is preliminary data.</text>
</comment>
<name>A0A0F9W718_9ZZZZ</name>
<proteinExistence type="predicted"/>
<gene>
    <name evidence="1" type="ORF">LCGC14_0397570</name>
</gene>